<dbReference type="AlphaFoldDB" id="A0A2T0SQJ9"/>
<protein>
    <submittedName>
        <fullName evidence="2">Uncharacterized protein</fullName>
    </submittedName>
</protein>
<dbReference type="Proteomes" id="UP000239494">
    <property type="component" value="Unassembled WGS sequence"/>
</dbReference>
<feature type="region of interest" description="Disordered" evidence="1">
    <location>
        <begin position="71"/>
        <end position="257"/>
    </location>
</feature>
<comment type="caution">
    <text evidence="2">The sequence shown here is derived from an EMBL/GenBank/DDBJ whole genome shotgun (WGS) entry which is preliminary data.</text>
</comment>
<organism evidence="2 3">
    <name type="scientific">Umezawaea tangerina</name>
    <dbReference type="NCBI Taxonomy" id="84725"/>
    <lineage>
        <taxon>Bacteria</taxon>
        <taxon>Bacillati</taxon>
        <taxon>Actinomycetota</taxon>
        <taxon>Actinomycetes</taxon>
        <taxon>Pseudonocardiales</taxon>
        <taxon>Pseudonocardiaceae</taxon>
        <taxon>Umezawaea</taxon>
    </lineage>
</organism>
<name>A0A2T0SQJ9_9PSEU</name>
<evidence type="ECO:0000313" key="3">
    <source>
        <dbReference type="Proteomes" id="UP000239494"/>
    </source>
</evidence>
<evidence type="ECO:0000313" key="2">
    <source>
        <dbReference type="EMBL" id="PRY35685.1"/>
    </source>
</evidence>
<dbReference type="EMBL" id="PVTF01000013">
    <property type="protein sequence ID" value="PRY35685.1"/>
    <property type="molecule type" value="Genomic_DNA"/>
</dbReference>
<proteinExistence type="predicted"/>
<feature type="compositionally biased region" description="Basic and acidic residues" evidence="1">
    <location>
        <begin position="77"/>
        <end position="92"/>
    </location>
</feature>
<evidence type="ECO:0000256" key="1">
    <source>
        <dbReference type="SAM" id="MobiDB-lite"/>
    </source>
</evidence>
<feature type="compositionally biased region" description="Basic and acidic residues" evidence="1">
    <location>
        <begin position="140"/>
        <end position="151"/>
    </location>
</feature>
<sequence length="257" mass="27986">MSSAYGLLVAVSTGPPETRPDHSTQPRRLFSGLSSECDHRGPSIHTAEVVTIIRTKGGSHVRDADYVPARRTSAGDTGRECRPPCRDGRADVRAGPATIEPVDGPHPESTGSGPGRPVLTWHCPTAEVHSGPAGRARFPRPREDVTDDRAEGVPGQGVPRDRGVRGGRGGPRRRRTPSSRPPPCRPRRGAAGTRRGGRRPVRREGRATPHTSRRTGRSYRPAGSKNRPLSTALSPRTWAILIRSDRSQSKTRYWPPW</sequence>
<gene>
    <name evidence="2" type="ORF">CLV43_113112</name>
</gene>
<reference evidence="2 3" key="1">
    <citation type="submission" date="2018-03" db="EMBL/GenBank/DDBJ databases">
        <title>Genomic Encyclopedia of Archaeal and Bacterial Type Strains, Phase II (KMG-II): from individual species to whole genera.</title>
        <authorList>
            <person name="Goeker M."/>
        </authorList>
    </citation>
    <scope>NUCLEOTIDE SEQUENCE [LARGE SCALE GENOMIC DNA]</scope>
    <source>
        <strain evidence="2 3">DSM 44720</strain>
    </source>
</reference>
<keyword evidence="3" id="KW-1185">Reference proteome</keyword>
<accession>A0A2T0SQJ9</accession>